<evidence type="ECO:0000256" key="1">
    <source>
        <dbReference type="ARBA" id="ARBA00023015"/>
    </source>
</evidence>
<reference evidence="7" key="3">
    <citation type="submission" date="2017-03" db="EMBL/GenBank/DDBJ databases">
        <authorList>
            <person name="Dastager S.G."/>
            <person name="Neurgaonkar P.S."/>
            <person name="Dharne M.S."/>
        </authorList>
    </citation>
    <scope>NUCLEOTIDE SEQUENCE</scope>
    <source>
        <strain evidence="7">DSM 25145</strain>
    </source>
</reference>
<dbReference type="Pfam" id="PF12833">
    <property type="entry name" value="HTH_18"/>
    <property type="match status" value="1"/>
</dbReference>
<dbReference type="Gene3D" id="1.10.10.60">
    <property type="entry name" value="Homeodomain-like"/>
    <property type="match status" value="2"/>
</dbReference>
<dbReference type="GO" id="GO:0043565">
    <property type="term" value="F:sequence-specific DNA binding"/>
    <property type="evidence" value="ECO:0007669"/>
    <property type="project" value="InterPro"/>
</dbReference>
<dbReference type="PRINTS" id="PR00032">
    <property type="entry name" value="HTHARAC"/>
</dbReference>
<evidence type="ECO:0000313" key="9">
    <source>
        <dbReference type="Proteomes" id="UP000186385"/>
    </source>
</evidence>
<dbReference type="Proteomes" id="UP000186385">
    <property type="component" value="Unassembled WGS sequence"/>
</dbReference>
<dbReference type="Pfam" id="PF00072">
    <property type="entry name" value="Response_reg"/>
    <property type="match status" value="1"/>
</dbReference>
<dbReference type="InterPro" id="IPR018062">
    <property type="entry name" value="HTH_AraC-typ_CS"/>
</dbReference>
<dbReference type="EMBL" id="FTLX01000006">
    <property type="protein sequence ID" value="SIR26760.1"/>
    <property type="molecule type" value="Genomic_DNA"/>
</dbReference>
<dbReference type="SMART" id="SM00342">
    <property type="entry name" value="HTH_ARAC"/>
    <property type="match status" value="1"/>
</dbReference>
<feature type="domain" description="HTH araC/xylS-type" evidence="5">
    <location>
        <begin position="156"/>
        <end position="254"/>
    </location>
</feature>
<dbReference type="GO" id="GO:0000160">
    <property type="term" value="P:phosphorelay signal transduction system"/>
    <property type="evidence" value="ECO:0007669"/>
    <property type="project" value="InterPro"/>
</dbReference>
<evidence type="ECO:0000256" key="3">
    <source>
        <dbReference type="ARBA" id="ARBA00023163"/>
    </source>
</evidence>
<keyword evidence="4" id="KW-0597">Phosphoprotein</keyword>
<keyword evidence="10" id="KW-1185">Reference proteome</keyword>
<dbReference type="PROSITE" id="PS01124">
    <property type="entry name" value="HTH_ARAC_FAMILY_2"/>
    <property type="match status" value="1"/>
</dbReference>
<evidence type="ECO:0000256" key="4">
    <source>
        <dbReference type="PROSITE-ProRule" id="PRU00169"/>
    </source>
</evidence>
<sequence length="255" mass="29339">MYKKTILLVDDEPNTRRGITKTLESWSEGRFSILSAENGREALDYAKQYRIHLLVTDISMPEMDGLELLRSLKAEQQSLVAVVLSAYSEFDYAQEALRLGVVNYLLKPASKRMLIEAVEEALQIEEERTKVKTITRIADARLMDVQEKTLAAGPVKQAMHYIDQHIEHPLSLKEVAEHVHLNPNYFSMLFKEQANMTFSEYVTRARLQEAKSLLIKTNLSIEEVAERVGYSTSKYFIKIFKEFEGITPSKYKKVK</sequence>
<dbReference type="InterPro" id="IPR018060">
    <property type="entry name" value="HTH_AraC"/>
</dbReference>
<dbReference type="SUPFAM" id="SSF46689">
    <property type="entry name" value="Homeodomain-like"/>
    <property type="match status" value="2"/>
</dbReference>
<proteinExistence type="predicted"/>
<evidence type="ECO:0000256" key="2">
    <source>
        <dbReference type="ARBA" id="ARBA00023125"/>
    </source>
</evidence>
<dbReference type="InterPro" id="IPR009057">
    <property type="entry name" value="Homeodomain-like_sf"/>
</dbReference>
<evidence type="ECO:0000259" key="5">
    <source>
        <dbReference type="PROSITE" id="PS01124"/>
    </source>
</evidence>
<dbReference type="PROSITE" id="PS50110">
    <property type="entry name" value="RESPONSE_REGULATORY"/>
    <property type="match status" value="1"/>
</dbReference>
<evidence type="ECO:0000259" key="6">
    <source>
        <dbReference type="PROSITE" id="PS50110"/>
    </source>
</evidence>
<dbReference type="SUPFAM" id="SSF52172">
    <property type="entry name" value="CheY-like"/>
    <property type="match status" value="1"/>
</dbReference>
<dbReference type="PROSITE" id="PS00041">
    <property type="entry name" value="HTH_ARAC_FAMILY_1"/>
    <property type="match status" value="1"/>
</dbReference>
<keyword evidence="2 7" id="KW-0238">DNA-binding</keyword>
<dbReference type="CDD" id="cd17536">
    <property type="entry name" value="REC_YesN-like"/>
    <property type="match status" value="1"/>
</dbReference>
<dbReference type="STRING" id="1017273.SAMN05443094_106235"/>
<dbReference type="InterPro" id="IPR020449">
    <property type="entry name" value="Tscrpt_reg_AraC-type_HTH"/>
</dbReference>
<dbReference type="PANTHER" id="PTHR43280">
    <property type="entry name" value="ARAC-FAMILY TRANSCRIPTIONAL REGULATOR"/>
    <property type="match status" value="1"/>
</dbReference>
<dbReference type="InterPro" id="IPR011006">
    <property type="entry name" value="CheY-like_superfamily"/>
</dbReference>
<dbReference type="PANTHER" id="PTHR43280:SF28">
    <property type="entry name" value="HTH-TYPE TRANSCRIPTIONAL ACTIVATOR RHAS"/>
    <property type="match status" value="1"/>
</dbReference>
<dbReference type="InterPro" id="IPR001789">
    <property type="entry name" value="Sig_transdc_resp-reg_receiver"/>
</dbReference>
<dbReference type="AlphaFoldDB" id="A0A1N6ZIN7"/>
<feature type="domain" description="Response regulatory" evidence="6">
    <location>
        <begin position="5"/>
        <end position="122"/>
    </location>
</feature>
<feature type="modified residue" description="4-aspartylphosphate" evidence="4">
    <location>
        <position position="57"/>
    </location>
</feature>
<dbReference type="Gene3D" id="3.40.50.2300">
    <property type="match status" value="1"/>
</dbReference>
<dbReference type="Proteomes" id="UP000215545">
    <property type="component" value="Unassembled WGS sequence"/>
</dbReference>
<organism evidence="8 9">
    <name type="scientific">Domibacillus enclensis</name>
    <dbReference type="NCBI Taxonomy" id="1017273"/>
    <lineage>
        <taxon>Bacteria</taxon>
        <taxon>Bacillati</taxon>
        <taxon>Bacillota</taxon>
        <taxon>Bacilli</taxon>
        <taxon>Bacillales</taxon>
        <taxon>Bacillaceae</taxon>
        <taxon>Domibacillus</taxon>
    </lineage>
</organism>
<reference evidence="10" key="2">
    <citation type="submission" date="2017-03" db="EMBL/GenBank/DDBJ databases">
        <title>Bacillus sp. V-88(T) DSM27956, whole genome shotgun sequencing project.</title>
        <authorList>
            <person name="Dastager S.G."/>
            <person name="Neurgaonkar P.S."/>
            <person name="Dharne M.S."/>
        </authorList>
    </citation>
    <scope>NUCLEOTIDE SEQUENCE [LARGE SCALE GENOMIC DNA]</scope>
    <source>
        <strain evidence="10">DSM 25145</strain>
    </source>
</reference>
<evidence type="ECO:0000313" key="10">
    <source>
        <dbReference type="Proteomes" id="UP000215545"/>
    </source>
</evidence>
<dbReference type="EMBL" id="MWSK01000006">
    <property type="protein sequence ID" value="OXS76716.1"/>
    <property type="molecule type" value="Genomic_DNA"/>
</dbReference>
<dbReference type="SMART" id="SM00448">
    <property type="entry name" value="REC"/>
    <property type="match status" value="1"/>
</dbReference>
<gene>
    <name evidence="7" type="ORF">B1B05_13725</name>
    <name evidence="8" type="ORF">SAMN05443094_106235</name>
</gene>
<evidence type="ECO:0000313" key="7">
    <source>
        <dbReference type="EMBL" id="OXS76716.1"/>
    </source>
</evidence>
<reference evidence="8 9" key="1">
    <citation type="submission" date="2017-01" db="EMBL/GenBank/DDBJ databases">
        <authorList>
            <person name="Mah S.A."/>
            <person name="Swanson W.J."/>
            <person name="Moy G.W."/>
            <person name="Vacquier V.D."/>
        </authorList>
    </citation>
    <scope>NUCLEOTIDE SEQUENCE [LARGE SCALE GENOMIC DNA]</scope>
    <source>
        <strain evidence="8 9">NIO-1016</strain>
    </source>
</reference>
<name>A0A1N6ZIN7_9BACI</name>
<keyword evidence="3" id="KW-0804">Transcription</keyword>
<dbReference type="OrthoDB" id="9788446at2"/>
<accession>A0A1N6ZIN7</accession>
<evidence type="ECO:0000313" key="8">
    <source>
        <dbReference type="EMBL" id="SIR26760.1"/>
    </source>
</evidence>
<protein>
    <submittedName>
        <fullName evidence="7">DNA-binding response regulator</fullName>
    </submittedName>
    <submittedName>
        <fullName evidence="8">Two component transcriptional regulator, AraC family</fullName>
    </submittedName>
</protein>
<dbReference type="GO" id="GO:0003700">
    <property type="term" value="F:DNA-binding transcription factor activity"/>
    <property type="evidence" value="ECO:0007669"/>
    <property type="project" value="InterPro"/>
</dbReference>
<dbReference type="RefSeq" id="WP_045849015.1">
    <property type="nucleotide sequence ID" value="NZ_FTLX01000006.1"/>
</dbReference>
<keyword evidence="1" id="KW-0805">Transcription regulation</keyword>